<feature type="region of interest" description="Disordered" evidence="1">
    <location>
        <begin position="90"/>
        <end position="125"/>
    </location>
</feature>
<sequence length="194" mass="22304">MSVEIKNYFFEHCTHPSVPDVRTVDFINDNVSVALKSDIRKPKVPTPQDSLSEHQQFHYHRVIQHRELHPLCQNDLSSCIENNHSTCRMRPIPGSTIPPTHQASSSRQSRLVQGPNPGRRTTTGRQTYPLIILLIKLPHQSRETELFTLKDNPIARPPDPPEDCYYCHEQPRLINQSQQPLQKKGKSLPRQSLP</sequence>
<reference evidence="2 3" key="1">
    <citation type="submission" date="2024-04" db="EMBL/GenBank/DDBJ databases">
        <authorList>
            <person name="Fracassetti M."/>
        </authorList>
    </citation>
    <scope>NUCLEOTIDE SEQUENCE [LARGE SCALE GENOMIC DNA]</scope>
</reference>
<dbReference type="AlphaFoldDB" id="A0AAV2GXK5"/>
<feature type="region of interest" description="Disordered" evidence="1">
    <location>
        <begin position="175"/>
        <end position="194"/>
    </location>
</feature>
<organism evidence="2 3">
    <name type="scientific">Linum trigynum</name>
    <dbReference type="NCBI Taxonomy" id="586398"/>
    <lineage>
        <taxon>Eukaryota</taxon>
        <taxon>Viridiplantae</taxon>
        <taxon>Streptophyta</taxon>
        <taxon>Embryophyta</taxon>
        <taxon>Tracheophyta</taxon>
        <taxon>Spermatophyta</taxon>
        <taxon>Magnoliopsida</taxon>
        <taxon>eudicotyledons</taxon>
        <taxon>Gunneridae</taxon>
        <taxon>Pentapetalae</taxon>
        <taxon>rosids</taxon>
        <taxon>fabids</taxon>
        <taxon>Malpighiales</taxon>
        <taxon>Linaceae</taxon>
        <taxon>Linum</taxon>
    </lineage>
</organism>
<keyword evidence="3" id="KW-1185">Reference proteome</keyword>
<evidence type="ECO:0000313" key="3">
    <source>
        <dbReference type="Proteomes" id="UP001497516"/>
    </source>
</evidence>
<gene>
    <name evidence="2" type="ORF">LTRI10_LOCUS54258</name>
</gene>
<dbReference type="EMBL" id="OZ034822">
    <property type="protein sequence ID" value="CAL1415137.1"/>
    <property type="molecule type" value="Genomic_DNA"/>
</dbReference>
<name>A0AAV2GXK5_9ROSI</name>
<feature type="compositionally biased region" description="Polar residues" evidence="1">
    <location>
        <begin position="97"/>
        <end position="111"/>
    </location>
</feature>
<proteinExistence type="predicted"/>
<protein>
    <submittedName>
        <fullName evidence="2">Uncharacterized protein</fullName>
    </submittedName>
</protein>
<accession>A0AAV2GXK5</accession>
<evidence type="ECO:0000256" key="1">
    <source>
        <dbReference type="SAM" id="MobiDB-lite"/>
    </source>
</evidence>
<evidence type="ECO:0000313" key="2">
    <source>
        <dbReference type="EMBL" id="CAL1415137.1"/>
    </source>
</evidence>
<dbReference type="Proteomes" id="UP001497516">
    <property type="component" value="Chromosome 9"/>
</dbReference>